<comment type="function">
    <text evidence="3">Required for maturation of 30S ribosomal subunits.</text>
</comment>
<dbReference type="PANTHER" id="PTHR33867:SF1">
    <property type="entry name" value="RIBOSOME MATURATION FACTOR RIMP"/>
    <property type="match status" value="1"/>
</dbReference>
<sequence length="153" mass="17572">MDYLKKVEQLAEEIITNEGMELVFVEFVPEGKRWILRIYIDKDGGVTIKDCQKISNQISYELDVEDLIPHSYTLEVSSPGIDRVVGKKKDFERFAGEKIRIQFKGDIGGRKKVEGILRGVDEKDNVVVETDDGEFKVPLPQIKKANLKREIKF</sequence>
<evidence type="ECO:0000256" key="2">
    <source>
        <dbReference type="ARBA" id="ARBA00022517"/>
    </source>
</evidence>
<dbReference type="Pfam" id="PF17384">
    <property type="entry name" value="DUF150_C"/>
    <property type="match status" value="1"/>
</dbReference>
<feature type="domain" description="Ribosome maturation factor RimP N-terminal" evidence="4">
    <location>
        <begin position="11"/>
        <end position="82"/>
    </location>
</feature>
<dbReference type="InterPro" id="IPR028998">
    <property type="entry name" value="RimP_C"/>
</dbReference>
<proteinExistence type="inferred from homology"/>
<comment type="subcellular location">
    <subcellularLocation>
        <location evidence="3">Cytoplasm</location>
    </subcellularLocation>
</comment>
<dbReference type="AlphaFoldDB" id="A0A7R6PH24"/>
<keyword evidence="7" id="KW-1185">Reference proteome</keyword>
<keyword evidence="2 3" id="KW-0690">Ribosome biogenesis</keyword>
<dbReference type="HAMAP" id="MF_01077">
    <property type="entry name" value="RimP"/>
    <property type="match status" value="1"/>
</dbReference>
<name>A0A7R6PH24_9BACT</name>
<dbReference type="SUPFAM" id="SSF75420">
    <property type="entry name" value="YhbC-like, N-terminal domain"/>
    <property type="match status" value="1"/>
</dbReference>
<dbReference type="CDD" id="cd01734">
    <property type="entry name" value="YlxS_C"/>
    <property type="match status" value="1"/>
</dbReference>
<protein>
    <recommendedName>
        <fullName evidence="3">Ribosome maturation factor RimP</fullName>
    </recommendedName>
</protein>
<dbReference type="KEGG" id="thyd:TTHT_2159"/>
<evidence type="ECO:0000313" key="7">
    <source>
        <dbReference type="Proteomes" id="UP000595564"/>
    </source>
</evidence>
<dbReference type="GO" id="GO:0006412">
    <property type="term" value="P:translation"/>
    <property type="evidence" value="ECO:0007669"/>
    <property type="project" value="TreeGrafter"/>
</dbReference>
<organism evidence="6 7">
    <name type="scientific">Thermotomaculum hydrothermale</name>
    <dbReference type="NCBI Taxonomy" id="981385"/>
    <lineage>
        <taxon>Bacteria</taxon>
        <taxon>Pseudomonadati</taxon>
        <taxon>Acidobacteriota</taxon>
        <taxon>Holophagae</taxon>
        <taxon>Thermotomaculales</taxon>
        <taxon>Thermotomaculaceae</taxon>
        <taxon>Thermotomaculum</taxon>
    </lineage>
</organism>
<dbReference type="Proteomes" id="UP000595564">
    <property type="component" value="Chromosome"/>
</dbReference>
<dbReference type="InterPro" id="IPR035956">
    <property type="entry name" value="RimP_N_sf"/>
</dbReference>
<evidence type="ECO:0000256" key="3">
    <source>
        <dbReference type="HAMAP-Rule" id="MF_01077"/>
    </source>
</evidence>
<comment type="similarity">
    <text evidence="3">Belongs to the RimP family.</text>
</comment>
<dbReference type="InterPro" id="IPR036847">
    <property type="entry name" value="RimP_C_sf"/>
</dbReference>
<evidence type="ECO:0000259" key="4">
    <source>
        <dbReference type="Pfam" id="PF02576"/>
    </source>
</evidence>
<dbReference type="Gene3D" id="3.30.300.70">
    <property type="entry name" value="RimP-like superfamily, N-terminal"/>
    <property type="match status" value="1"/>
</dbReference>
<reference evidence="6 7" key="1">
    <citation type="journal article" date="2012" name="Extremophiles">
        <title>Thermotomaculum hydrothermale gen. nov., sp. nov., a novel heterotrophic thermophile within the phylum Acidobacteria from a deep-sea hydrothermal vent chimney in the Southern Okinawa Trough.</title>
        <authorList>
            <person name="Izumi H."/>
            <person name="Nunoura T."/>
            <person name="Miyazaki M."/>
            <person name="Mino S."/>
            <person name="Toki T."/>
            <person name="Takai K."/>
            <person name="Sako Y."/>
            <person name="Sawabe T."/>
            <person name="Nakagawa S."/>
        </authorList>
    </citation>
    <scope>NUCLEOTIDE SEQUENCE [LARGE SCALE GENOMIC DNA]</scope>
    <source>
        <strain evidence="6 7">AC55</strain>
    </source>
</reference>
<dbReference type="InterPro" id="IPR003728">
    <property type="entry name" value="Ribosome_maturation_RimP"/>
</dbReference>
<keyword evidence="1 3" id="KW-0963">Cytoplasm</keyword>
<evidence type="ECO:0000256" key="1">
    <source>
        <dbReference type="ARBA" id="ARBA00022490"/>
    </source>
</evidence>
<gene>
    <name evidence="3 6" type="primary">rimP</name>
    <name evidence="6" type="ORF">TTHT_2159</name>
</gene>
<dbReference type="GO" id="GO:0005829">
    <property type="term" value="C:cytosol"/>
    <property type="evidence" value="ECO:0007669"/>
    <property type="project" value="TreeGrafter"/>
</dbReference>
<dbReference type="EMBL" id="AP017470">
    <property type="protein sequence ID" value="BBB33589.1"/>
    <property type="molecule type" value="Genomic_DNA"/>
</dbReference>
<feature type="domain" description="Ribosome maturation factor RimP C-terminal" evidence="5">
    <location>
        <begin position="87"/>
        <end position="148"/>
    </location>
</feature>
<dbReference type="FunFam" id="3.30.300.70:FF:000001">
    <property type="entry name" value="Ribosome maturation factor RimP"/>
    <property type="match status" value="1"/>
</dbReference>
<dbReference type="PANTHER" id="PTHR33867">
    <property type="entry name" value="RIBOSOME MATURATION FACTOR RIMP"/>
    <property type="match status" value="1"/>
</dbReference>
<dbReference type="GO" id="GO:0000028">
    <property type="term" value="P:ribosomal small subunit assembly"/>
    <property type="evidence" value="ECO:0007669"/>
    <property type="project" value="TreeGrafter"/>
</dbReference>
<dbReference type="RefSeq" id="WP_201327901.1">
    <property type="nucleotide sequence ID" value="NZ_AP017470.1"/>
</dbReference>
<dbReference type="Pfam" id="PF02576">
    <property type="entry name" value="RimP_N"/>
    <property type="match status" value="1"/>
</dbReference>
<dbReference type="Gene3D" id="2.30.30.180">
    <property type="entry name" value="Ribosome maturation factor RimP, C-terminal domain"/>
    <property type="match status" value="1"/>
</dbReference>
<dbReference type="SUPFAM" id="SSF74942">
    <property type="entry name" value="YhbC-like, C-terminal domain"/>
    <property type="match status" value="1"/>
</dbReference>
<accession>A0A7R6PH24</accession>
<evidence type="ECO:0000259" key="5">
    <source>
        <dbReference type="Pfam" id="PF17384"/>
    </source>
</evidence>
<dbReference type="InterPro" id="IPR028989">
    <property type="entry name" value="RimP_N"/>
</dbReference>
<evidence type="ECO:0000313" key="6">
    <source>
        <dbReference type="EMBL" id="BBB33589.1"/>
    </source>
</evidence>